<feature type="binding site" evidence="12">
    <location>
        <position position="281"/>
    </location>
    <ligand>
        <name>Mg(2+)</name>
        <dbReference type="ChEBI" id="CHEBI:18420"/>
        <label>1</label>
    </ligand>
</feature>
<dbReference type="InterPro" id="IPR016185">
    <property type="entry name" value="PreATP-grasp_dom_sf"/>
</dbReference>
<keyword evidence="12" id="KW-0479">Metal-binding</keyword>
<dbReference type="AlphaFoldDB" id="A0A1G2NCK2"/>
<evidence type="ECO:0000256" key="2">
    <source>
        <dbReference type="ARBA" id="ARBA00010871"/>
    </source>
</evidence>
<dbReference type="Pfam" id="PF01820">
    <property type="entry name" value="Dala_Dala_lig_N"/>
    <property type="match status" value="2"/>
</dbReference>
<keyword evidence="5 13" id="KW-0547">Nucleotide-binding</keyword>
<gene>
    <name evidence="10" type="primary">ddl</name>
    <name evidence="15" type="ORF">A2928_03580</name>
</gene>
<dbReference type="InterPro" id="IPR005905">
    <property type="entry name" value="D_ala_D_ala"/>
</dbReference>
<dbReference type="SUPFAM" id="SSF56059">
    <property type="entry name" value="Glutathione synthetase ATP-binding domain-like"/>
    <property type="match status" value="1"/>
</dbReference>
<dbReference type="InterPro" id="IPR011095">
    <property type="entry name" value="Dala_Dala_lig_C"/>
</dbReference>
<feature type="binding site" evidence="12">
    <location>
        <position position="281"/>
    </location>
    <ligand>
        <name>Mg(2+)</name>
        <dbReference type="ChEBI" id="CHEBI:18420"/>
        <label>2</label>
    </ligand>
</feature>
<feature type="binding site" evidence="12">
    <location>
        <position position="269"/>
    </location>
    <ligand>
        <name>Mg(2+)</name>
        <dbReference type="ChEBI" id="CHEBI:18420"/>
        <label>1</label>
    </ligand>
</feature>
<keyword evidence="12" id="KW-0460">Magnesium</keyword>
<dbReference type="PANTHER" id="PTHR23132:SF23">
    <property type="entry name" value="D-ALANINE--D-ALANINE LIGASE B"/>
    <property type="match status" value="1"/>
</dbReference>
<dbReference type="Gene3D" id="3.40.50.20">
    <property type="match status" value="1"/>
</dbReference>
<evidence type="ECO:0000259" key="14">
    <source>
        <dbReference type="PROSITE" id="PS50975"/>
    </source>
</evidence>
<dbReference type="HAMAP" id="MF_00047">
    <property type="entry name" value="Dala_Dala_lig"/>
    <property type="match status" value="1"/>
</dbReference>
<evidence type="ECO:0000256" key="3">
    <source>
        <dbReference type="ARBA" id="ARBA00022490"/>
    </source>
</evidence>
<keyword evidence="6 13" id="KW-0067">ATP-binding</keyword>
<dbReference type="GO" id="GO:0009252">
    <property type="term" value="P:peptidoglycan biosynthetic process"/>
    <property type="evidence" value="ECO:0007669"/>
    <property type="project" value="UniProtKB-UniRule"/>
</dbReference>
<evidence type="ECO:0000256" key="1">
    <source>
        <dbReference type="ARBA" id="ARBA00004496"/>
    </source>
</evidence>
<comment type="similarity">
    <text evidence="2 10">Belongs to the D-alanine--D-alanine ligase family.</text>
</comment>
<name>A0A1G2NCK2_9BACT</name>
<dbReference type="PROSITE" id="PS50975">
    <property type="entry name" value="ATP_GRASP"/>
    <property type="match status" value="1"/>
</dbReference>
<feature type="active site" evidence="11">
    <location>
        <position position="292"/>
    </location>
</feature>
<evidence type="ECO:0000313" key="15">
    <source>
        <dbReference type="EMBL" id="OHA33824.1"/>
    </source>
</evidence>
<keyword evidence="3 10" id="KW-0963">Cytoplasm</keyword>
<dbReference type="Proteomes" id="UP000176221">
    <property type="component" value="Unassembled WGS sequence"/>
</dbReference>
<evidence type="ECO:0000256" key="13">
    <source>
        <dbReference type="PROSITE-ProRule" id="PRU00409"/>
    </source>
</evidence>
<protein>
    <recommendedName>
        <fullName evidence="10">D-alanine--D-alanine ligase</fullName>
        <ecNumber evidence="10">6.3.2.4</ecNumber>
    </recommendedName>
    <alternativeName>
        <fullName evidence="10">D-Ala-D-Ala ligase</fullName>
    </alternativeName>
    <alternativeName>
        <fullName evidence="10">D-alanylalanine synthetase</fullName>
    </alternativeName>
</protein>
<dbReference type="UniPathway" id="UPA00219"/>
<keyword evidence="9 10" id="KW-0961">Cell wall biogenesis/degradation</keyword>
<evidence type="ECO:0000256" key="12">
    <source>
        <dbReference type="PIRSR" id="PIRSR039102-3"/>
    </source>
</evidence>
<feature type="binding site" evidence="12">
    <location>
        <position position="283"/>
    </location>
    <ligand>
        <name>Mg(2+)</name>
        <dbReference type="ChEBI" id="CHEBI:18420"/>
        <label>2</label>
    </ligand>
</feature>
<keyword evidence="12" id="KW-0464">Manganese</keyword>
<dbReference type="STRING" id="1802319.A2928_03580"/>
<dbReference type="GO" id="GO:0005524">
    <property type="term" value="F:ATP binding"/>
    <property type="evidence" value="ECO:0007669"/>
    <property type="project" value="UniProtKB-UniRule"/>
</dbReference>
<dbReference type="GO" id="GO:0008716">
    <property type="term" value="F:D-alanine-D-alanine ligase activity"/>
    <property type="evidence" value="ECO:0007669"/>
    <property type="project" value="UniProtKB-UniRule"/>
</dbReference>
<evidence type="ECO:0000256" key="11">
    <source>
        <dbReference type="PIRSR" id="PIRSR039102-1"/>
    </source>
</evidence>
<evidence type="ECO:0000256" key="8">
    <source>
        <dbReference type="ARBA" id="ARBA00022984"/>
    </source>
</evidence>
<evidence type="ECO:0000313" key="16">
    <source>
        <dbReference type="Proteomes" id="UP000176221"/>
    </source>
</evidence>
<dbReference type="InterPro" id="IPR013815">
    <property type="entry name" value="ATP_grasp_subdomain_1"/>
</dbReference>
<dbReference type="GO" id="GO:0046872">
    <property type="term" value="F:metal ion binding"/>
    <property type="evidence" value="ECO:0007669"/>
    <property type="project" value="UniProtKB-KW"/>
</dbReference>
<comment type="pathway">
    <text evidence="10">Cell wall biogenesis; peptidoglycan biosynthesis.</text>
</comment>
<dbReference type="PANTHER" id="PTHR23132">
    <property type="entry name" value="D-ALANINE--D-ALANINE LIGASE"/>
    <property type="match status" value="1"/>
</dbReference>
<dbReference type="Gene3D" id="3.30.470.20">
    <property type="entry name" value="ATP-grasp fold, B domain"/>
    <property type="match status" value="1"/>
</dbReference>
<feature type="active site" evidence="11">
    <location>
        <position position="156"/>
    </location>
</feature>
<comment type="function">
    <text evidence="10">Cell wall formation.</text>
</comment>
<reference evidence="15 16" key="1">
    <citation type="journal article" date="2016" name="Nat. Commun.">
        <title>Thousands of microbial genomes shed light on interconnected biogeochemical processes in an aquifer system.</title>
        <authorList>
            <person name="Anantharaman K."/>
            <person name="Brown C.T."/>
            <person name="Hug L.A."/>
            <person name="Sharon I."/>
            <person name="Castelle C.J."/>
            <person name="Probst A.J."/>
            <person name="Thomas B.C."/>
            <person name="Singh A."/>
            <person name="Wilkins M.J."/>
            <person name="Karaoz U."/>
            <person name="Brodie E.L."/>
            <person name="Williams K.H."/>
            <person name="Hubbard S.S."/>
            <person name="Banfield J.F."/>
        </authorList>
    </citation>
    <scope>NUCLEOTIDE SEQUENCE [LARGE SCALE GENOMIC DNA]</scope>
</reference>
<dbReference type="GO" id="GO:0071555">
    <property type="term" value="P:cell wall organization"/>
    <property type="evidence" value="ECO:0007669"/>
    <property type="project" value="UniProtKB-KW"/>
</dbReference>
<evidence type="ECO:0000256" key="7">
    <source>
        <dbReference type="ARBA" id="ARBA00022960"/>
    </source>
</evidence>
<dbReference type="Gene3D" id="3.30.1490.20">
    <property type="entry name" value="ATP-grasp fold, A domain"/>
    <property type="match status" value="1"/>
</dbReference>
<accession>A0A1G2NCK2</accession>
<dbReference type="GO" id="GO:0008360">
    <property type="term" value="P:regulation of cell shape"/>
    <property type="evidence" value="ECO:0007669"/>
    <property type="project" value="UniProtKB-KW"/>
</dbReference>
<dbReference type="InterPro" id="IPR011761">
    <property type="entry name" value="ATP-grasp"/>
</dbReference>
<evidence type="ECO:0000256" key="6">
    <source>
        <dbReference type="ARBA" id="ARBA00022840"/>
    </source>
</evidence>
<dbReference type="EMBL" id="MHRX01000022">
    <property type="protein sequence ID" value="OHA33824.1"/>
    <property type="molecule type" value="Genomic_DNA"/>
</dbReference>
<dbReference type="EC" id="6.3.2.4" evidence="10"/>
<sequence>MAKISVGVLRGGPSSEYDVSLRSGAAVMRHLPEKYKAHDIFIDRAGTWHMHGVPRKPYEVARHVDIFFNALHGKYGEDGGVQKELEALGAKYTGSPAVPSAISMNKALTKEVLIPHNFLLARHVIVERDTYESRHLINIFRTLTMPYIVKPTASGSSLGVRLAQSFYELEEAVAEALKDAVSVMIEEFVRGKEASCGVIDNFRDQETYALLPSEIVPTESKIFDYDAKYTGKSQEICPGNFTPTESQEIQTLAARIHTVLGLSHYSRSDFIVTKRGIYFLEANTLPGLTDESILPKSLAAVGCTLSDFLDHVLTLAHQ</sequence>
<keyword evidence="7 10" id="KW-0133">Cell shape</keyword>
<keyword evidence="8 10" id="KW-0573">Peptidoglycan synthesis</keyword>
<comment type="catalytic activity">
    <reaction evidence="10">
        <text>2 D-alanine + ATP = D-alanyl-D-alanine + ADP + phosphate + H(+)</text>
        <dbReference type="Rhea" id="RHEA:11224"/>
        <dbReference type="ChEBI" id="CHEBI:15378"/>
        <dbReference type="ChEBI" id="CHEBI:30616"/>
        <dbReference type="ChEBI" id="CHEBI:43474"/>
        <dbReference type="ChEBI" id="CHEBI:57416"/>
        <dbReference type="ChEBI" id="CHEBI:57822"/>
        <dbReference type="ChEBI" id="CHEBI:456216"/>
        <dbReference type="EC" id="6.3.2.4"/>
    </reaction>
</comment>
<dbReference type="GO" id="GO:0005737">
    <property type="term" value="C:cytoplasm"/>
    <property type="evidence" value="ECO:0007669"/>
    <property type="project" value="UniProtKB-SubCell"/>
</dbReference>
<dbReference type="InterPro" id="IPR000291">
    <property type="entry name" value="D-Ala_lig_Van_CS"/>
</dbReference>
<evidence type="ECO:0000256" key="5">
    <source>
        <dbReference type="ARBA" id="ARBA00022741"/>
    </source>
</evidence>
<comment type="caution">
    <text evidence="15">The sequence shown here is derived from an EMBL/GenBank/DDBJ whole genome shotgun (WGS) entry which is preliminary data.</text>
</comment>
<feature type="active site" evidence="11">
    <location>
        <position position="16"/>
    </location>
</feature>
<dbReference type="PIRSF" id="PIRSF039102">
    <property type="entry name" value="Ddl/VanB"/>
    <property type="match status" value="1"/>
</dbReference>
<dbReference type="Pfam" id="PF07478">
    <property type="entry name" value="Dala_Dala_lig_C"/>
    <property type="match status" value="1"/>
</dbReference>
<evidence type="ECO:0000256" key="4">
    <source>
        <dbReference type="ARBA" id="ARBA00022598"/>
    </source>
</evidence>
<organism evidence="15 16">
    <name type="scientific">Candidatus Taylorbacteria bacterium RIFCSPLOWO2_01_FULL_45_15b</name>
    <dbReference type="NCBI Taxonomy" id="1802319"/>
    <lineage>
        <taxon>Bacteria</taxon>
        <taxon>Candidatus Tayloriibacteriota</taxon>
    </lineage>
</organism>
<dbReference type="InterPro" id="IPR011127">
    <property type="entry name" value="Dala_Dala_lig_N"/>
</dbReference>
<comment type="cofactor">
    <cofactor evidence="12">
        <name>Mg(2+)</name>
        <dbReference type="ChEBI" id="CHEBI:18420"/>
    </cofactor>
    <cofactor evidence="12">
        <name>Mn(2+)</name>
        <dbReference type="ChEBI" id="CHEBI:29035"/>
    </cofactor>
    <text evidence="12">Binds 2 magnesium or manganese ions per subunit.</text>
</comment>
<keyword evidence="4 10" id="KW-0436">Ligase</keyword>
<proteinExistence type="inferred from homology"/>
<comment type="subcellular location">
    <subcellularLocation>
        <location evidence="1 10">Cytoplasm</location>
    </subcellularLocation>
</comment>
<feature type="domain" description="ATP-grasp" evidence="14">
    <location>
        <begin position="110"/>
        <end position="314"/>
    </location>
</feature>
<evidence type="ECO:0000256" key="9">
    <source>
        <dbReference type="ARBA" id="ARBA00023316"/>
    </source>
</evidence>
<dbReference type="SUPFAM" id="SSF52440">
    <property type="entry name" value="PreATP-grasp domain"/>
    <property type="match status" value="1"/>
</dbReference>
<dbReference type="PROSITE" id="PS00844">
    <property type="entry name" value="DALA_DALA_LIGASE_2"/>
    <property type="match status" value="1"/>
</dbReference>
<evidence type="ECO:0000256" key="10">
    <source>
        <dbReference type="HAMAP-Rule" id="MF_00047"/>
    </source>
</evidence>
<dbReference type="NCBIfam" id="NF002378">
    <property type="entry name" value="PRK01372.1"/>
    <property type="match status" value="1"/>
</dbReference>